<evidence type="ECO:0000313" key="1">
    <source>
        <dbReference type="EMBL" id="RQM10600.1"/>
    </source>
</evidence>
<gene>
    <name evidence="1" type="ORF">DD237_008519</name>
</gene>
<reference evidence="1 2" key="1">
    <citation type="submission" date="2018-06" db="EMBL/GenBank/DDBJ databases">
        <title>Comparative genomics of downy mildews reveals potential adaptations to biotrophy.</title>
        <authorList>
            <person name="Fletcher K."/>
            <person name="Klosterman S.J."/>
            <person name="Derevnina L."/>
            <person name="Martin F."/>
            <person name="Koike S."/>
            <person name="Reyes Chin-Wo S."/>
            <person name="Mou B."/>
            <person name="Michelmore R."/>
        </authorList>
    </citation>
    <scope>NUCLEOTIDE SEQUENCE [LARGE SCALE GENOMIC DNA]</scope>
    <source>
        <strain evidence="1 2">R13</strain>
    </source>
</reference>
<protein>
    <submittedName>
        <fullName evidence="1">Uncharacterized protein</fullName>
    </submittedName>
</protein>
<dbReference type="AlphaFoldDB" id="A0A425C0X9"/>
<organism evidence="1 2">
    <name type="scientific">Peronospora effusa</name>
    <dbReference type="NCBI Taxonomy" id="542832"/>
    <lineage>
        <taxon>Eukaryota</taxon>
        <taxon>Sar</taxon>
        <taxon>Stramenopiles</taxon>
        <taxon>Oomycota</taxon>
        <taxon>Peronosporomycetes</taxon>
        <taxon>Peronosporales</taxon>
        <taxon>Peronosporaceae</taxon>
        <taxon>Peronospora</taxon>
    </lineage>
</organism>
<proteinExistence type="predicted"/>
<dbReference type="Proteomes" id="UP000286097">
    <property type="component" value="Unassembled WGS sequence"/>
</dbReference>
<sequence>MNPVIEYVEKFPHEADAIELKIQVSAFTRDNLRAVCRRLMPSIPDGTDTKEGFCFHFNLVLENVKSTDVKTFLYASYFPKTFPEPKKRGVDASPAALREFSLHEILLSAGSARLQIYKQSRARQQVHALSRRTRLRRSTRGQSRIIICRTECAATIISE</sequence>
<accession>A0A425C0X9</accession>
<dbReference type="EMBL" id="QKXF01000574">
    <property type="protein sequence ID" value="RQM10600.1"/>
    <property type="molecule type" value="Genomic_DNA"/>
</dbReference>
<evidence type="ECO:0000313" key="2">
    <source>
        <dbReference type="Proteomes" id="UP000286097"/>
    </source>
</evidence>
<comment type="caution">
    <text evidence="1">The sequence shown here is derived from an EMBL/GenBank/DDBJ whole genome shotgun (WGS) entry which is preliminary data.</text>
</comment>
<dbReference type="VEuPathDB" id="FungiDB:DD237_008519"/>
<name>A0A425C0X9_9STRA</name>